<dbReference type="Proteomes" id="UP001187192">
    <property type="component" value="Unassembled WGS sequence"/>
</dbReference>
<accession>A0AA88DR77</accession>
<protein>
    <submittedName>
        <fullName evidence="2">Uncharacterized protein</fullName>
    </submittedName>
</protein>
<dbReference type="EMBL" id="BTGU01000096">
    <property type="protein sequence ID" value="GMN60162.1"/>
    <property type="molecule type" value="Genomic_DNA"/>
</dbReference>
<dbReference type="Gramene" id="FCD_00022209-RA">
    <property type="protein sequence ID" value="FCD_00022209-RA:cds"/>
    <property type="gene ID" value="FCD_00022209"/>
</dbReference>
<dbReference type="AlphaFoldDB" id="A0AA88DR77"/>
<evidence type="ECO:0000313" key="2">
    <source>
        <dbReference type="EMBL" id="GMN60162.1"/>
    </source>
</evidence>
<proteinExistence type="predicted"/>
<feature type="compositionally biased region" description="Basic and acidic residues" evidence="1">
    <location>
        <begin position="34"/>
        <end position="53"/>
    </location>
</feature>
<evidence type="ECO:0000256" key="1">
    <source>
        <dbReference type="SAM" id="MobiDB-lite"/>
    </source>
</evidence>
<keyword evidence="3" id="KW-1185">Reference proteome</keyword>
<reference evidence="2" key="1">
    <citation type="submission" date="2023-07" db="EMBL/GenBank/DDBJ databases">
        <title>draft genome sequence of fig (Ficus carica).</title>
        <authorList>
            <person name="Takahashi T."/>
            <person name="Nishimura K."/>
        </authorList>
    </citation>
    <scope>NUCLEOTIDE SEQUENCE</scope>
</reference>
<evidence type="ECO:0000313" key="3">
    <source>
        <dbReference type="Proteomes" id="UP001187192"/>
    </source>
</evidence>
<gene>
    <name evidence="2" type="ORF">TIFTF001_029252</name>
</gene>
<feature type="region of interest" description="Disordered" evidence="1">
    <location>
        <begin position="29"/>
        <end position="71"/>
    </location>
</feature>
<sequence>MKFRTQSQPSNPVNTFDLASASGLLARALSKRREKQERESRREREEREFEARTKMATSVENRGDDKAPVDLSAPQGWKKTVRFLLLLLFDFQLSINLP</sequence>
<organism evidence="2 3">
    <name type="scientific">Ficus carica</name>
    <name type="common">Common fig</name>
    <dbReference type="NCBI Taxonomy" id="3494"/>
    <lineage>
        <taxon>Eukaryota</taxon>
        <taxon>Viridiplantae</taxon>
        <taxon>Streptophyta</taxon>
        <taxon>Embryophyta</taxon>
        <taxon>Tracheophyta</taxon>
        <taxon>Spermatophyta</taxon>
        <taxon>Magnoliopsida</taxon>
        <taxon>eudicotyledons</taxon>
        <taxon>Gunneridae</taxon>
        <taxon>Pentapetalae</taxon>
        <taxon>rosids</taxon>
        <taxon>fabids</taxon>
        <taxon>Rosales</taxon>
        <taxon>Moraceae</taxon>
        <taxon>Ficeae</taxon>
        <taxon>Ficus</taxon>
    </lineage>
</organism>
<name>A0AA88DR77_FICCA</name>
<comment type="caution">
    <text evidence="2">The sequence shown here is derived from an EMBL/GenBank/DDBJ whole genome shotgun (WGS) entry which is preliminary data.</text>
</comment>